<accession>A0A955KXU5</accession>
<organism evidence="2 3">
    <name type="scientific">Candidatus Dojkabacteria bacterium</name>
    <dbReference type="NCBI Taxonomy" id="2099670"/>
    <lineage>
        <taxon>Bacteria</taxon>
        <taxon>Candidatus Dojkabacteria</taxon>
    </lineage>
</organism>
<dbReference type="GO" id="GO:0004540">
    <property type="term" value="F:RNA nuclease activity"/>
    <property type="evidence" value="ECO:0007669"/>
    <property type="project" value="InterPro"/>
</dbReference>
<feature type="domain" description="NYN" evidence="1">
    <location>
        <begin position="9"/>
        <end position="159"/>
    </location>
</feature>
<dbReference type="PANTHER" id="PTHR35458:SF8">
    <property type="entry name" value="SLR0650 PROTEIN"/>
    <property type="match status" value="1"/>
</dbReference>
<comment type="caution">
    <text evidence="2">The sequence shown here is derived from an EMBL/GenBank/DDBJ whole genome shotgun (WGS) entry which is preliminary data.</text>
</comment>
<evidence type="ECO:0000259" key="1">
    <source>
        <dbReference type="Pfam" id="PF01936"/>
    </source>
</evidence>
<dbReference type="CDD" id="cd10911">
    <property type="entry name" value="PIN_LabA"/>
    <property type="match status" value="1"/>
</dbReference>
<dbReference type="InterPro" id="IPR021139">
    <property type="entry name" value="NYN"/>
</dbReference>
<name>A0A955KXU5_9BACT</name>
<evidence type="ECO:0000313" key="3">
    <source>
        <dbReference type="Proteomes" id="UP000741282"/>
    </source>
</evidence>
<dbReference type="AlphaFoldDB" id="A0A955KXU5"/>
<dbReference type="Proteomes" id="UP000741282">
    <property type="component" value="Unassembled WGS sequence"/>
</dbReference>
<proteinExistence type="predicted"/>
<reference evidence="2" key="1">
    <citation type="submission" date="2020-04" db="EMBL/GenBank/DDBJ databases">
        <authorList>
            <person name="Zhang T."/>
        </authorList>
    </citation>
    <scope>NUCLEOTIDE SEQUENCE</scope>
    <source>
        <strain evidence="2">HKST-UBA17</strain>
    </source>
</reference>
<evidence type="ECO:0000313" key="2">
    <source>
        <dbReference type="EMBL" id="MCA9376475.1"/>
    </source>
</evidence>
<reference evidence="2" key="2">
    <citation type="journal article" date="2021" name="Microbiome">
        <title>Successional dynamics and alternative stable states in a saline activated sludge microbial community over 9 years.</title>
        <authorList>
            <person name="Wang Y."/>
            <person name="Ye J."/>
            <person name="Ju F."/>
            <person name="Liu L."/>
            <person name="Boyd J.A."/>
            <person name="Deng Y."/>
            <person name="Parks D.H."/>
            <person name="Jiang X."/>
            <person name="Yin X."/>
            <person name="Woodcroft B.J."/>
            <person name="Tyson G.W."/>
            <person name="Hugenholtz P."/>
            <person name="Polz M.F."/>
            <person name="Zhang T."/>
        </authorList>
    </citation>
    <scope>NUCLEOTIDE SEQUENCE</scope>
    <source>
        <strain evidence="2">HKST-UBA17</strain>
    </source>
</reference>
<dbReference type="EMBL" id="JAGQLN010000003">
    <property type="protein sequence ID" value="MCA9376475.1"/>
    <property type="molecule type" value="Genomic_DNA"/>
</dbReference>
<sequence>MIYRNPQQRVVVLVDVSNMYHSARNLHNAKINYKKLIEITVQNRILTRAIAYVVKSDLVEGESTFFDALNSAGFEVKEKGLQIFESGAMKGDWDLGIAMDAIRLGHKVDSIVLVSGDGDFVPVVNYLQQALGCLVEVVAFGKTTNSTLMEIADDFIDLDDSNLSVLMKNKHRSKKSSSKK</sequence>
<protein>
    <submittedName>
        <fullName evidence="2">NYN domain-containing protein</fullName>
    </submittedName>
</protein>
<dbReference type="Pfam" id="PF01936">
    <property type="entry name" value="NYN"/>
    <property type="match status" value="1"/>
</dbReference>
<gene>
    <name evidence="2" type="ORF">KC685_00975</name>
</gene>
<dbReference type="InterPro" id="IPR047140">
    <property type="entry name" value="LabA"/>
</dbReference>
<dbReference type="Gene3D" id="3.40.50.1010">
    <property type="entry name" value="5'-nuclease"/>
    <property type="match status" value="1"/>
</dbReference>
<dbReference type="PANTHER" id="PTHR35458">
    <property type="entry name" value="SLR0755 PROTEIN"/>
    <property type="match status" value="1"/>
</dbReference>